<protein>
    <submittedName>
        <fullName evidence="5">LysR family transcriptional regulator</fullName>
    </submittedName>
</protein>
<dbReference type="SUPFAM" id="SSF53850">
    <property type="entry name" value="Periplasmic binding protein-like II"/>
    <property type="match status" value="1"/>
</dbReference>
<evidence type="ECO:0000256" key="4">
    <source>
        <dbReference type="ARBA" id="ARBA00023163"/>
    </source>
</evidence>
<dbReference type="OMA" id="NGGYLEH"/>
<dbReference type="PRINTS" id="PR00039">
    <property type="entry name" value="HTHLYSR"/>
</dbReference>
<dbReference type="Pfam" id="PF00126">
    <property type="entry name" value="HTH_1"/>
    <property type="match status" value="1"/>
</dbReference>
<accession>A0A5A5TZT0</accession>
<comment type="caution">
    <text evidence="5">The sequence shown here is derived from an EMBL/GenBank/DDBJ whole genome shotgun (WGS) entry which is preliminary data.</text>
</comment>
<reference evidence="5 6" key="1">
    <citation type="submission" date="2019-04" db="EMBL/GenBank/DDBJ databases">
        <title>A pseudo-fructophilic Leuconostoc citreum strain F192-5 isolated from peel of satsuma mandarin: the first report for isolation and characterization of strain-dependent fructophilic-like characteristics.</title>
        <authorList>
            <person name="Maeno S."/>
            <person name="Tanizawa Y."/>
            <person name="Kajikawa A."/>
            <person name="Kanesaki Y."/>
            <person name="Kubota E."/>
            <person name="Arita M."/>
            <person name="Leon D."/>
            <person name="Endo A."/>
        </authorList>
    </citation>
    <scope>NUCLEOTIDE SEQUENCE [LARGE SCALE GENOMIC DNA]</scope>
    <source>
        <strain evidence="5 6">F192-5</strain>
    </source>
</reference>
<dbReference type="InterPro" id="IPR000847">
    <property type="entry name" value="LysR_HTH_N"/>
</dbReference>
<dbReference type="InterPro" id="IPR036388">
    <property type="entry name" value="WH-like_DNA-bd_sf"/>
</dbReference>
<evidence type="ECO:0000256" key="1">
    <source>
        <dbReference type="ARBA" id="ARBA00009437"/>
    </source>
</evidence>
<dbReference type="PROSITE" id="PS50931">
    <property type="entry name" value="HTH_LYSR"/>
    <property type="match status" value="1"/>
</dbReference>
<dbReference type="GO" id="GO:0005829">
    <property type="term" value="C:cytosol"/>
    <property type="evidence" value="ECO:0007669"/>
    <property type="project" value="TreeGrafter"/>
</dbReference>
<dbReference type="EMBL" id="BJJW01000006">
    <property type="protein sequence ID" value="GDZ83708.1"/>
    <property type="molecule type" value="Genomic_DNA"/>
</dbReference>
<dbReference type="Proteomes" id="UP000323274">
    <property type="component" value="Unassembled WGS sequence"/>
</dbReference>
<sequence length="295" mass="33389">MQVNDLMYYNALYREKNFTKVAKIFGISQPSISSAIKRLENFFQIKLVIRGNAQSELKFTAAGEQLHEHSLSILNEIDSAKHELDHLRSHTTTIGLPPIIKNAYFAKIAMATKEFDRQFNISHMNIYEAGSNSLKQSLIDGDIDIALLGSLGDAVDDKLQIFPFAKTTFYVYMSAKNPLAKNPGLYFEALKEQLFISLDSSFIHEQAIKLLSRKAGYRPKTFMKTSDVYFLMSLVAENLGIAILTNIVKSNHDDIIMVPLLDSSQPTFNVNVAFRKNHVLTTEERMLMNILSQQL</sequence>
<dbReference type="Pfam" id="PF03466">
    <property type="entry name" value="LysR_substrate"/>
    <property type="match status" value="1"/>
</dbReference>
<name>A0A5A5TZT0_LEUCI</name>
<keyword evidence="2" id="KW-0805">Transcription regulation</keyword>
<dbReference type="GO" id="GO:0003700">
    <property type="term" value="F:DNA-binding transcription factor activity"/>
    <property type="evidence" value="ECO:0007669"/>
    <property type="project" value="InterPro"/>
</dbReference>
<keyword evidence="4" id="KW-0804">Transcription</keyword>
<dbReference type="RefSeq" id="WP_004905711.1">
    <property type="nucleotide sequence ID" value="NZ_BJJW01000006.1"/>
</dbReference>
<dbReference type="AlphaFoldDB" id="A0A5A5TZT0"/>
<dbReference type="PANTHER" id="PTHR30419">
    <property type="entry name" value="HTH-TYPE TRANSCRIPTIONAL REGULATOR YBHD"/>
    <property type="match status" value="1"/>
</dbReference>
<dbReference type="GO" id="GO:0003677">
    <property type="term" value="F:DNA binding"/>
    <property type="evidence" value="ECO:0007669"/>
    <property type="project" value="UniProtKB-KW"/>
</dbReference>
<evidence type="ECO:0000313" key="5">
    <source>
        <dbReference type="EMBL" id="GDZ83708.1"/>
    </source>
</evidence>
<proteinExistence type="inferred from homology"/>
<dbReference type="Gene3D" id="1.10.10.10">
    <property type="entry name" value="Winged helix-like DNA-binding domain superfamily/Winged helix DNA-binding domain"/>
    <property type="match status" value="1"/>
</dbReference>
<dbReference type="PANTHER" id="PTHR30419:SF25">
    <property type="entry name" value="HTH-TYPE TRANSCRIPTIONAL REGULATOR YTLI"/>
    <property type="match status" value="1"/>
</dbReference>
<dbReference type="GeneID" id="61102262"/>
<dbReference type="InterPro" id="IPR036390">
    <property type="entry name" value="WH_DNA-bd_sf"/>
</dbReference>
<evidence type="ECO:0000313" key="6">
    <source>
        <dbReference type="Proteomes" id="UP000323274"/>
    </source>
</evidence>
<organism evidence="5 6">
    <name type="scientific">Leuconostoc citreum</name>
    <dbReference type="NCBI Taxonomy" id="33964"/>
    <lineage>
        <taxon>Bacteria</taxon>
        <taxon>Bacillati</taxon>
        <taxon>Bacillota</taxon>
        <taxon>Bacilli</taxon>
        <taxon>Lactobacillales</taxon>
        <taxon>Lactobacillaceae</taxon>
        <taxon>Leuconostoc</taxon>
    </lineage>
</organism>
<evidence type="ECO:0000256" key="2">
    <source>
        <dbReference type="ARBA" id="ARBA00023015"/>
    </source>
</evidence>
<dbReference type="InterPro" id="IPR005119">
    <property type="entry name" value="LysR_subst-bd"/>
</dbReference>
<evidence type="ECO:0000256" key="3">
    <source>
        <dbReference type="ARBA" id="ARBA00023125"/>
    </source>
</evidence>
<dbReference type="Gene3D" id="3.40.190.290">
    <property type="match status" value="1"/>
</dbReference>
<dbReference type="SUPFAM" id="SSF46785">
    <property type="entry name" value="Winged helix' DNA-binding domain"/>
    <property type="match status" value="1"/>
</dbReference>
<keyword evidence="3" id="KW-0238">DNA-binding</keyword>
<dbReference type="InterPro" id="IPR050950">
    <property type="entry name" value="HTH-type_LysR_regulators"/>
</dbReference>
<comment type="similarity">
    <text evidence="1">Belongs to the LysR transcriptional regulatory family.</text>
</comment>
<gene>
    <name evidence="5" type="primary">mleR1</name>
    <name evidence="5" type="ORF">LCIT_09500</name>
</gene>